<dbReference type="NCBIfam" id="TIGR01456">
    <property type="entry name" value="CECR5"/>
    <property type="match status" value="1"/>
</dbReference>
<organism evidence="1 2">
    <name type="scientific">Naegleria lovaniensis</name>
    <name type="common">Amoeba</name>
    <dbReference type="NCBI Taxonomy" id="51637"/>
    <lineage>
        <taxon>Eukaryota</taxon>
        <taxon>Discoba</taxon>
        <taxon>Heterolobosea</taxon>
        <taxon>Tetramitia</taxon>
        <taxon>Eutetramitia</taxon>
        <taxon>Vahlkampfiidae</taxon>
        <taxon>Naegleria</taxon>
    </lineage>
</organism>
<dbReference type="PANTHER" id="PTHR14269:SF4">
    <property type="entry name" value="CAT EYE SYNDROME CRITICAL REGION PROTEIN 5"/>
    <property type="match status" value="1"/>
</dbReference>
<dbReference type="AlphaFoldDB" id="A0AA88GX43"/>
<dbReference type="Proteomes" id="UP000816034">
    <property type="component" value="Unassembled WGS sequence"/>
</dbReference>
<dbReference type="InterPro" id="IPR050324">
    <property type="entry name" value="CDP-alcohol_PTase-I"/>
</dbReference>
<protein>
    <submittedName>
        <fullName evidence="1">Uncharacterized protein</fullName>
    </submittedName>
</protein>
<dbReference type="EMBL" id="PYSW02000004">
    <property type="protein sequence ID" value="KAG2392628.1"/>
    <property type="molecule type" value="Genomic_DNA"/>
</dbReference>
<dbReference type="NCBIfam" id="TIGR01460">
    <property type="entry name" value="HAD-SF-IIA"/>
    <property type="match status" value="1"/>
</dbReference>
<dbReference type="InterPro" id="IPR036412">
    <property type="entry name" value="HAD-like_sf"/>
</dbReference>
<sequence length="377" mass="43559">MKRFDFTFHSSVSLKSFRVPNRQLLRQSNQCYFGQQRNISAFAFDIDGVLLRGHKPIPKSREALIELKKNKIPFLCLTNGGGFMESVKADYVNNILQLPDEFKLTPEQMIQSHTPFQEFAKDYEDKKVLIVGGYDCLNVAKSYGFKHAVHVDEYHRKYPFLYSIFPPRDLTKEEYKRMKQMYSFEIDPEDRMSAVLFMYESDHLGRDLQIVLDFVLSNNGCPGHLQDYNFENFEQTCKLVMSNQDFLYSSSFSWPRFGQGMIKLCLQSIFKELTGKDLQIQQYGKPMKVTYDFCTKRLNELAKNNNIAEPIDRIFMVGDNPLSDILGAHNAGDPWQSVLVKTGLYTGDLDDKKPAHFVVADAFTFVTQHLQDGSLDK</sequence>
<proteinExistence type="predicted"/>
<dbReference type="Gene3D" id="3.40.50.1000">
    <property type="entry name" value="HAD superfamily/HAD-like"/>
    <property type="match status" value="2"/>
</dbReference>
<dbReference type="PANTHER" id="PTHR14269">
    <property type="entry name" value="CDP-DIACYLGLYCEROL--GLYCEROL-3-PHOSPHATE 3-PHOSPHATIDYLTRANSFERASE-RELATED"/>
    <property type="match status" value="1"/>
</dbReference>
<gene>
    <name evidence="1" type="ORF">C9374_011353</name>
</gene>
<dbReference type="Pfam" id="PF13242">
    <property type="entry name" value="Hydrolase_like"/>
    <property type="match status" value="1"/>
</dbReference>
<dbReference type="GeneID" id="68103807"/>
<comment type="caution">
    <text evidence="1">The sequence shown here is derived from an EMBL/GenBank/DDBJ whole genome shotgun (WGS) entry which is preliminary data.</text>
</comment>
<dbReference type="InterPro" id="IPR006357">
    <property type="entry name" value="HAD-SF_hydro_IIA"/>
</dbReference>
<dbReference type="Pfam" id="PF13344">
    <property type="entry name" value="Hydrolase_6"/>
    <property type="match status" value="1"/>
</dbReference>
<accession>A0AA88GX43</accession>
<name>A0AA88GX43_NAELO</name>
<dbReference type="SUPFAM" id="SSF56784">
    <property type="entry name" value="HAD-like"/>
    <property type="match status" value="1"/>
</dbReference>
<dbReference type="GO" id="GO:0005739">
    <property type="term" value="C:mitochondrion"/>
    <property type="evidence" value="ECO:0007669"/>
    <property type="project" value="TreeGrafter"/>
</dbReference>
<dbReference type="RefSeq" id="XP_044554522.1">
    <property type="nucleotide sequence ID" value="XM_044686999.1"/>
</dbReference>
<reference evidence="1 2" key="1">
    <citation type="journal article" date="2018" name="BMC Genomics">
        <title>The genome of Naegleria lovaniensis, the basis for a comparative approach to unravel pathogenicity factors of the human pathogenic amoeba N. fowleri.</title>
        <authorList>
            <person name="Liechti N."/>
            <person name="Schurch N."/>
            <person name="Bruggmann R."/>
            <person name="Wittwer M."/>
        </authorList>
    </citation>
    <scope>NUCLEOTIDE SEQUENCE [LARGE SCALE GENOMIC DNA]</scope>
    <source>
        <strain evidence="1 2">ATCC 30569</strain>
    </source>
</reference>
<keyword evidence="2" id="KW-1185">Reference proteome</keyword>
<evidence type="ECO:0000313" key="1">
    <source>
        <dbReference type="EMBL" id="KAG2392628.1"/>
    </source>
</evidence>
<dbReference type="InterPro" id="IPR023214">
    <property type="entry name" value="HAD_sf"/>
</dbReference>
<dbReference type="InterPro" id="IPR006353">
    <property type="entry name" value="HAD-SF_hydro_IIA_CECR5"/>
</dbReference>
<dbReference type="GO" id="GO:0046474">
    <property type="term" value="P:glycerophospholipid biosynthetic process"/>
    <property type="evidence" value="ECO:0007669"/>
    <property type="project" value="TreeGrafter"/>
</dbReference>
<evidence type="ECO:0000313" key="2">
    <source>
        <dbReference type="Proteomes" id="UP000816034"/>
    </source>
</evidence>